<dbReference type="EMBL" id="NIZW01000030">
    <property type="protein sequence ID" value="PHQ32270.1"/>
    <property type="molecule type" value="Genomic_DNA"/>
</dbReference>
<evidence type="ECO:0000313" key="2">
    <source>
        <dbReference type="EMBL" id="PHQ32270.1"/>
    </source>
</evidence>
<sequence length="127" mass="14145">MFLVPEAAYLAAIPIPFLYAILAVANYMEVRSRASELRLQKSERIGQIEMDIDVETAGVILLLKVLGILAASTFIIAAAIYEWQVVGIVAAALFLLAVLINIPYLPLFLAEAERDEMERLRSEENKH</sequence>
<comment type="caution">
    <text evidence="2">The sequence shown here is derived from an EMBL/GenBank/DDBJ whole genome shotgun (WGS) entry which is preliminary data.</text>
</comment>
<dbReference type="Proteomes" id="UP000225740">
    <property type="component" value="Unassembled WGS sequence"/>
</dbReference>
<name>A0A2G1W088_9BACT</name>
<evidence type="ECO:0000256" key="1">
    <source>
        <dbReference type="SAM" id="Phobius"/>
    </source>
</evidence>
<organism evidence="2 3">
    <name type="scientific">Rhodopirellula bahusiensis</name>
    <dbReference type="NCBI Taxonomy" id="2014065"/>
    <lineage>
        <taxon>Bacteria</taxon>
        <taxon>Pseudomonadati</taxon>
        <taxon>Planctomycetota</taxon>
        <taxon>Planctomycetia</taxon>
        <taxon>Pirellulales</taxon>
        <taxon>Pirellulaceae</taxon>
        <taxon>Rhodopirellula</taxon>
    </lineage>
</organism>
<accession>A0A2G1W088</accession>
<gene>
    <name evidence="2" type="ORF">CEE69_26960</name>
</gene>
<protein>
    <submittedName>
        <fullName evidence="2">Uncharacterized protein</fullName>
    </submittedName>
</protein>
<reference evidence="2 3" key="1">
    <citation type="submission" date="2017-06" db="EMBL/GenBank/DDBJ databases">
        <title>Description of Rhodopirellula bahusiensis sp. nov.</title>
        <authorList>
            <person name="Kizina J."/>
            <person name="Harder J."/>
        </authorList>
    </citation>
    <scope>NUCLEOTIDE SEQUENCE [LARGE SCALE GENOMIC DNA]</scope>
    <source>
        <strain evidence="2 3">SWK21</strain>
    </source>
</reference>
<evidence type="ECO:0000313" key="3">
    <source>
        <dbReference type="Proteomes" id="UP000225740"/>
    </source>
</evidence>
<keyword evidence="1" id="KW-1133">Transmembrane helix</keyword>
<feature type="transmembrane region" description="Helical" evidence="1">
    <location>
        <begin position="87"/>
        <end position="110"/>
    </location>
</feature>
<feature type="transmembrane region" description="Helical" evidence="1">
    <location>
        <begin position="59"/>
        <end position="81"/>
    </location>
</feature>
<keyword evidence="3" id="KW-1185">Reference proteome</keyword>
<keyword evidence="1" id="KW-0472">Membrane</keyword>
<feature type="transmembrane region" description="Helical" evidence="1">
    <location>
        <begin position="6"/>
        <end position="28"/>
    </location>
</feature>
<proteinExistence type="predicted"/>
<keyword evidence="1" id="KW-0812">Transmembrane</keyword>
<dbReference type="OrthoDB" id="290447at2"/>
<dbReference type="AlphaFoldDB" id="A0A2G1W088"/>